<dbReference type="RefSeq" id="WP_126998576.1">
    <property type="nucleotide sequence ID" value="NZ_CP034346.1"/>
</dbReference>
<dbReference type="Pfam" id="PF14094">
    <property type="entry name" value="DUF4272"/>
    <property type="match status" value="1"/>
</dbReference>
<dbReference type="OrthoDB" id="4399984at2"/>
<proteinExistence type="predicted"/>
<evidence type="ECO:0000313" key="2">
    <source>
        <dbReference type="Proteomes" id="UP000270678"/>
    </source>
</evidence>
<dbReference type="AlphaFoldDB" id="A0A3Q9IB79"/>
<dbReference type="KEGG" id="plut:EI981_12465"/>
<organism evidence="1 2">
    <name type="scientific">Paenibacillus lutimineralis</name>
    <dbReference type="NCBI Taxonomy" id="2707005"/>
    <lineage>
        <taxon>Bacteria</taxon>
        <taxon>Bacillati</taxon>
        <taxon>Bacillota</taxon>
        <taxon>Bacilli</taxon>
        <taxon>Bacillales</taxon>
        <taxon>Paenibacillaceae</taxon>
        <taxon>Paenibacillus</taxon>
    </lineage>
</organism>
<sequence length="391" mass="44361">MQYFSIFASKNDIDDLESMIASVFARSYKIGKSGSDYILQSNSLFKKQKLTIRVLTEDGNPDYFEANIPGMMGFYDRIPFADEHLKELVLTQISVFNTLLAIEAEKELSEGQWQLCLELMSALGGIGFLQDGTLLDSDGRAIVHPDGSSGPAEFTPHACTNKIMGPQKTSEEGVGRKQASISYIRDRGIPYLESMPELPPAAECKWKTPEEIASRAVALLIVIQYACDVAQGEDLGESRDFIINLLQKFGVEEQLTNKERELLQDENPTNRAAINITWQYEAYWALIWALGLVEKLDFPDQVCDCDYAIKVVSECDSFDDFYRKTSMRSQEEILDEADRIYRLHWACVDSRIHGQELPAGMNESIVMERRRGLFWMIGRFDEGWDDISMDT</sequence>
<dbReference type="InterPro" id="IPR025368">
    <property type="entry name" value="DUF4272"/>
</dbReference>
<accession>A0A3Q9IB79</accession>
<reference evidence="2" key="1">
    <citation type="submission" date="2018-12" db="EMBL/GenBank/DDBJ databases">
        <title>Complete genome sequence of Paenibacillus sp. MBLB1234.</title>
        <authorList>
            <person name="Nam Y.-D."/>
            <person name="Kang J."/>
            <person name="Chung W.-H."/>
            <person name="Park Y.S."/>
        </authorList>
    </citation>
    <scope>NUCLEOTIDE SEQUENCE [LARGE SCALE GENOMIC DNA]</scope>
    <source>
        <strain evidence="2">MBLB1234</strain>
    </source>
</reference>
<protein>
    <submittedName>
        <fullName evidence="1">DUF4272 domain-containing protein</fullName>
    </submittedName>
</protein>
<dbReference type="EMBL" id="CP034346">
    <property type="protein sequence ID" value="AZS15197.1"/>
    <property type="molecule type" value="Genomic_DNA"/>
</dbReference>
<gene>
    <name evidence="1" type="ORF">EI981_12465</name>
</gene>
<keyword evidence="2" id="KW-1185">Reference proteome</keyword>
<name>A0A3Q9IB79_9BACL</name>
<dbReference type="Proteomes" id="UP000270678">
    <property type="component" value="Chromosome"/>
</dbReference>
<evidence type="ECO:0000313" key="1">
    <source>
        <dbReference type="EMBL" id="AZS15197.1"/>
    </source>
</evidence>